<organism evidence="3 4">
    <name type="scientific">Nosema granulosis</name>
    <dbReference type="NCBI Taxonomy" id="83296"/>
    <lineage>
        <taxon>Eukaryota</taxon>
        <taxon>Fungi</taxon>
        <taxon>Fungi incertae sedis</taxon>
        <taxon>Microsporidia</taxon>
        <taxon>Nosematidae</taxon>
        <taxon>Nosema</taxon>
    </lineage>
</organism>
<evidence type="ECO:0000313" key="3">
    <source>
        <dbReference type="EMBL" id="KAF9761316.1"/>
    </source>
</evidence>
<name>A0A9P6KXV0_9MICR</name>
<keyword evidence="2" id="KW-0732">Signal</keyword>
<feature type="chain" id="PRO_5040215300" evidence="2">
    <location>
        <begin position="18"/>
        <end position="224"/>
    </location>
</feature>
<keyword evidence="1" id="KW-1133">Transmembrane helix</keyword>
<feature type="transmembrane region" description="Helical" evidence="1">
    <location>
        <begin position="198"/>
        <end position="217"/>
    </location>
</feature>
<gene>
    <name evidence="3" type="ORF">NGRA_2728</name>
</gene>
<evidence type="ECO:0000313" key="4">
    <source>
        <dbReference type="Proteomes" id="UP000740883"/>
    </source>
</evidence>
<proteinExistence type="predicted"/>
<feature type="signal peptide" evidence="2">
    <location>
        <begin position="1"/>
        <end position="17"/>
    </location>
</feature>
<sequence length="224" mass="26412">MFSLLILLLNLLRSCRAINQNIVEFSNKYTFAIATNKKLDYENLTEKSLTVSSEKLKVEKWDIKHVDKKTFVFKETKKTDLPNMEKIYLFSFIVSGKVPNLEIYTRKDKFDIEVYLFQNNLKIFISDLEFSFLDNRNPSLYKMSYSYYKDKKVALCIKASYKNSSLDVPFFLINLDDLYTKELENIDKTSLQKRNLNINFFLIGVFLLIFITLIFLISSKLKKG</sequence>
<protein>
    <submittedName>
        <fullName evidence="3">Uncharacterized protein</fullName>
    </submittedName>
</protein>
<evidence type="ECO:0000256" key="2">
    <source>
        <dbReference type="SAM" id="SignalP"/>
    </source>
</evidence>
<evidence type="ECO:0000256" key="1">
    <source>
        <dbReference type="SAM" id="Phobius"/>
    </source>
</evidence>
<comment type="caution">
    <text evidence="3">The sequence shown here is derived from an EMBL/GenBank/DDBJ whole genome shotgun (WGS) entry which is preliminary data.</text>
</comment>
<reference evidence="3 4" key="1">
    <citation type="journal article" date="2020" name="Genome Biol. Evol.">
        <title>Comparative genomics of strictly vertically transmitted, feminizing microsporidia endosymbionts of amphipod crustaceans.</title>
        <authorList>
            <person name="Cormier A."/>
            <person name="Chebbi M.A."/>
            <person name="Giraud I."/>
            <person name="Wattier R."/>
            <person name="Teixeira M."/>
            <person name="Gilbert C."/>
            <person name="Rigaud T."/>
            <person name="Cordaux R."/>
        </authorList>
    </citation>
    <scope>NUCLEOTIDE SEQUENCE [LARGE SCALE GENOMIC DNA]</scope>
    <source>
        <strain evidence="3 4">Ou3-Ou53</strain>
    </source>
</reference>
<dbReference type="AlphaFoldDB" id="A0A9P6KXV0"/>
<keyword evidence="1" id="KW-0812">Transmembrane</keyword>
<dbReference type="Proteomes" id="UP000740883">
    <property type="component" value="Unassembled WGS sequence"/>
</dbReference>
<keyword evidence="1" id="KW-0472">Membrane</keyword>
<accession>A0A9P6KXV0</accession>
<keyword evidence="4" id="KW-1185">Reference proteome</keyword>
<dbReference type="EMBL" id="SBJO01000363">
    <property type="protein sequence ID" value="KAF9761316.1"/>
    <property type="molecule type" value="Genomic_DNA"/>
</dbReference>